<feature type="domain" description="N-acetyltransferase" evidence="1">
    <location>
        <begin position="3"/>
        <end position="163"/>
    </location>
</feature>
<dbReference type="EMBL" id="JPRD01000043">
    <property type="protein sequence ID" value="KIF51046.1"/>
    <property type="molecule type" value="Genomic_DNA"/>
</dbReference>
<keyword evidence="2" id="KW-0808">Transferase</keyword>
<comment type="caution">
    <text evidence="2">The sequence shown here is derived from an EMBL/GenBank/DDBJ whole genome shotgun (WGS) entry which is preliminary data.</text>
</comment>
<accession>A0A0C1ZDB9</accession>
<dbReference type="CDD" id="cd04301">
    <property type="entry name" value="NAT_SF"/>
    <property type="match status" value="1"/>
</dbReference>
<dbReference type="PANTHER" id="PTHR43792">
    <property type="entry name" value="GNAT FAMILY, PUTATIVE (AFU_ORTHOLOGUE AFUA_3G00765)-RELATED-RELATED"/>
    <property type="match status" value="1"/>
</dbReference>
<dbReference type="InterPro" id="IPR016181">
    <property type="entry name" value="Acyl_CoA_acyltransferase"/>
</dbReference>
<dbReference type="RefSeq" id="WP_005439016.1">
    <property type="nucleotide sequence ID" value="NZ_BAOH01000152.1"/>
</dbReference>
<dbReference type="PROSITE" id="PS51186">
    <property type="entry name" value="GNAT"/>
    <property type="match status" value="1"/>
</dbReference>
<gene>
    <name evidence="2" type="ORF">H735_21595</name>
</gene>
<dbReference type="Proteomes" id="UP000031586">
    <property type="component" value="Unassembled WGS sequence"/>
</dbReference>
<dbReference type="PANTHER" id="PTHR43792:SF1">
    <property type="entry name" value="N-ACETYLTRANSFERASE DOMAIN-CONTAINING PROTEIN"/>
    <property type="match status" value="1"/>
</dbReference>
<dbReference type="InterPro" id="IPR051531">
    <property type="entry name" value="N-acetyltransferase"/>
</dbReference>
<evidence type="ECO:0000259" key="1">
    <source>
        <dbReference type="PROSITE" id="PS51186"/>
    </source>
</evidence>
<dbReference type="GO" id="GO:0016747">
    <property type="term" value="F:acyltransferase activity, transferring groups other than amino-acyl groups"/>
    <property type="evidence" value="ECO:0007669"/>
    <property type="project" value="InterPro"/>
</dbReference>
<sequence length="166" mass="18506">MEIIVRPTTVEDAAALVEIYSQPKAQRETLQLPKPSLKMWVERLSNMPAGVYSYVAEIDGKVVGNIGFHHSQRPRTSHTASFGIGVHDKFHGLGVGSALISTVTELADNWLNVRRIHIEVNADNDAAIGLYKKHGFEIEGEFVDASFRDGEFINTYSMARIRKPKN</sequence>
<dbReference type="AlphaFoldDB" id="A0A0C1ZDB9"/>
<protein>
    <submittedName>
        <fullName evidence="2">GCN5 family acetyltransferase</fullName>
    </submittedName>
</protein>
<dbReference type="Pfam" id="PF00583">
    <property type="entry name" value="Acetyltransf_1"/>
    <property type="match status" value="1"/>
</dbReference>
<evidence type="ECO:0000313" key="3">
    <source>
        <dbReference type="Proteomes" id="UP000031586"/>
    </source>
</evidence>
<proteinExistence type="predicted"/>
<dbReference type="PATRIC" id="fig|1229493.5.peg.3717"/>
<reference evidence="2 3" key="1">
    <citation type="submission" date="2014-07" db="EMBL/GenBank/DDBJ databases">
        <title>Unique and conserved regions in Vibrio harveyi and related species in comparison with the shrimp pathogen Vibrio harveyi CAIM 1792.</title>
        <authorList>
            <person name="Espinoza-Valles I."/>
            <person name="Vora G."/>
            <person name="Leekitcharoenphon P."/>
            <person name="Ussery D."/>
            <person name="Hoj L."/>
            <person name="Gomez-Gil B."/>
        </authorList>
    </citation>
    <scope>NUCLEOTIDE SEQUENCE [LARGE SCALE GENOMIC DNA]</scope>
    <source>
        <strain evidence="3">CAIM 1854 / LMG 25443</strain>
    </source>
</reference>
<dbReference type="Gene3D" id="3.40.630.30">
    <property type="match status" value="1"/>
</dbReference>
<dbReference type="GeneID" id="47101679"/>
<organism evidence="2 3">
    <name type="scientific">Vibrio owensii CAIM 1854 = LMG 25443</name>
    <dbReference type="NCBI Taxonomy" id="1229493"/>
    <lineage>
        <taxon>Bacteria</taxon>
        <taxon>Pseudomonadati</taxon>
        <taxon>Pseudomonadota</taxon>
        <taxon>Gammaproteobacteria</taxon>
        <taxon>Vibrionales</taxon>
        <taxon>Vibrionaceae</taxon>
        <taxon>Vibrio</taxon>
    </lineage>
</organism>
<dbReference type="SUPFAM" id="SSF55729">
    <property type="entry name" value="Acyl-CoA N-acyltransferases (Nat)"/>
    <property type="match status" value="1"/>
</dbReference>
<name>A0A0C1ZDB9_9VIBR</name>
<dbReference type="InterPro" id="IPR000182">
    <property type="entry name" value="GNAT_dom"/>
</dbReference>
<evidence type="ECO:0000313" key="2">
    <source>
        <dbReference type="EMBL" id="KIF51046.1"/>
    </source>
</evidence>